<evidence type="ECO:0000259" key="4">
    <source>
        <dbReference type="PROSITE" id="PS51379"/>
    </source>
</evidence>
<dbReference type="InterPro" id="IPR017896">
    <property type="entry name" value="4Fe4S_Fe-S-bd"/>
</dbReference>
<gene>
    <name evidence="5" type="primary">rnfC</name>
    <name evidence="5" type="ordered locus">BN4_10156</name>
</gene>
<dbReference type="KEGG" id="dpi:BN4_10156"/>
<sequence>MPHEVEGDMTMSTYSFSLLTGETGPLVKGSSPDRLSIPAQAHTPILAEGDQVLSGTKIAKARLSGLGDLHAPLAGTIREITPEAIVMDVGRAGHAPESPAPEEGGEELKEWLRSQGVSVRHLEKVTTLVVNAVPPEPGISTYDPLLKDYRKTVELGLETIQRIAEPSKVFLVAAKGNKANAFPNCTVLHVSPVYPNGLDQLVLKTVTGEETLIGKKPNDAAIFSVSDLYFIGRVMETSRPLTETVMTLGGQNHLIKIGTPIGHLVKEAGATVMPGDRVVLGGLMRGMTALNLQQGVDKSTTGLTILRSKEGLIPTDNFCLGCGECERHCPARILPGMISRCSEFKQFERAEDFHIHSCIECGLCSYWCKAQRPLLQYIRLAKYEIALLRTSSDAREEEFTSKSDQQDEVKA</sequence>
<evidence type="ECO:0000256" key="3">
    <source>
        <dbReference type="ARBA" id="ARBA00023014"/>
    </source>
</evidence>
<evidence type="ECO:0000256" key="1">
    <source>
        <dbReference type="ARBA" id="ARBA00022723"/>
    </source>
</evidence>
<dbReference type="SUPFAM" id="SSF46548">
    <property type="entry name" value="alpha-helical ferredoxin"/>
    <property type="match status" value="1"/>
</dbReference>
<evidence type="ECO:0000313" key="5">
    <source>
        <dbReference type="EMBL" id="CCH47396.1"/>
    </source>
</evidence>
<reference evidence="5 6" key="1">
    <citation type="journal article" date="2013" name="PLoS ONE">
        <title>The first genomic and proteomic characterization of a deep-sea sulfate reducer: insights into the piezophilic lifestyle of Desulfovibrio piezophilus.</title>
        <authorList>
            <person name="Pradel N."/>
            <person name="Ji B."/>
            <person name="Gimenez G."/>
            <person name="Talla E."/>
            <person name="Lenoble P."/>
            <person name="Garel M."/>
            <person name="Tamburini C."/>
            <person name="Fourquet P."/>
            <person name="Lebrun R."/>
            <person name="Bertin P."/>
            <person name="Denis Y."/>
            <person name="Pophillat M."/>
            <person name="Barbe V."/>
            <person name="Ollivier B."/>
            <person name="Dolla A."/>
        </authorList>
    </citation>
    <scope>NUCLEOTIDE SEQUENCE [LARGE SCALE GENOMIC DNA]</scope>
    <source>
        <strain evidence="6">DSM 10523 / SB164P1</strain>
    </source>
</reference>
<dbReference type="Proteomes" id="UP000011724">
    <property type="component" value="Chromosome"/>
</dbReference>
<dbReference type="InterPro" id="IPR026902">
    <property type="entry name" value="RnfC_N"/>
</dbReference>
<accession>M1WJ73</accession>
<dbReference type="Pfam" id="PF13375">
    <property type="entry name" value="RnfC_N"/>
    <property type="match status" value="1"/>
</dbReference>
<keyword evidence="3" id="KW-0411">Iron-sulfur</keyword>
<dbReference type="PATRIC" id="fig|879567.3.peg.162"/>
<dbReference type="InterPro" id="IPR010208">
    <property type="entry name" value="Ion_transpt_RnfC/RsxC"/>
</dbReference>
<dbReference type="GO" id="GO:0046872">
    <property type="term" value="F:metal ion binding"/>
    <property type="evidence" value="ECO:0007669"/>
    <property type="project" value="UniProtKB-KW"/>
</dbReference>
<reference evidence="6" key="2">
    <citation type="journal article" date="2013" name="Stand. Genomic Sci.">
        <title>Complete genome sequence of Desulfocapsa sulfexigens, a marine deltaproteobacterium specialized in disproportionating inorganic sulfur compounds.</title>
        <authorList>
            <person name="Finster K.W."/>
            <person name="Kjeldsen K.U."/>
            <person name="Kube M."/>
            <person name="Reinhardt R."/>
            <person name="Mussmann M."/>
            <person name="Amann R."/>
            <person name="Schreiber L."/>
        </authorList>
    </citation>
    <scope>NUCLEOTIDE SEQUENCE [LARGE SCALE GENOMIC DNA]</scope>
    <source>
        <strain evidence="6">DSM 10523 / SB164P1</strain>
    </source>
</reference>
<proteinExistence type="predicted"/>
<evidence type="ECO:0000256" key="2">
    <source>
        <dbReference type="ARBA" id="ARBA00023004"/>
    </source>
</evidence>
<feature type="domain" description="4Fe-4S ferredoxin-type" evidence="4">
    <location>
        <begin position="309"/>
        <end position="340"/>
    </location>
</feature>
<dbReference type="GO" id="GO:0016020">
    <property type="term" value="C:membrane"/>
    <property type="evidence" value="ECO:0007669"/>
    <property type="project" value="InterPro"/>
</dbReference>
<dbReference type="BioCyc" id="DPIE1322246:BN4_RS00830-MONOMER"/>
<protein>
    <submittedName>
        <fullName evidence="5">Putative Electron transport complex protein RnfC</fullName>
    </submittedName>
</protein>
<dbReference type="EMBL" id="FO203427">
    <property type="protein sequence ID" value="CCH47396.1"/>
    <property type="molecule type" value="Genomic_DNA"/>
</dbReference>
<keyword evidence="2" id="KW-0408">Iron</keyword>
<dbReference type="HOGENOM" id="CLU_010808_6_0_7"/>
<keyword evidence="1" id="KW-0479">Metal-binding</keyword>
<dbReference type="GO" id="GO:0009055">
    <property type="term" value="F:electron transfer activity"/>
    <property type="evidence" value="ECO:0007669"/>
    <property type="project" value="InterPro"/>
</dbReference>
<dbReference type="STRING" id="1322246.BN4_10156"/>
<dbReference type="SUPFAM" id="SSF142019">
    <property type="entry name" value="Nqo1 FMN-binding domain-like"/>
    <property type="match status" value="1"/>
</dbReference>
<keyword evidence="6" id="KW-1185">Reference proteome</keyword>
<name>M1WJ73_PSEP2</name>
<dbReference type="InterPro" id="IPR017900">
    <property type="entry name" value="4Fe4S_Fe_S_CS"/>
</dbReference>
<dbReference type="GO" id="GO:0051539">
    <property type="term" value="F:4 iron, 4 sulfur cluster binding"/>
    <property type="evidence" value="ECO:0007669"/>
    <property type="project" value="InterPro"/>
</dbReference>
<dbReference type="AlphaFoldDB" id="M1WJ73"/>
<dbReference type="PANTHER" id="PTHR43034:SF2">
    <property type="entry name" value="ION-TRANSLOCATING OXIDOREDUCTASE COMPLEX SUBUNIT C"/>
    <property type="match status" value="1"/>
</dbReference>
<dbReference type="PROSITE" id="PS51379">
    <property type="entry name" value="4FE4S_FER_2"/>
    <property type="match status" value="1"/>
</dbReference>
<dbReference type="Gene3D" id="3.30.70.20">
    <property type="match status" value="1"/>
</dbReference>
<evidence type="ECO:0000313" key="6">
    <source>
        <dbReference type="Proteomes" id="UP000011724"/>
    </source>
</evidence>
<organism evidence="5 6">
    <name type="scientific">Pseudodesulfovibrio piezophilus (strain DSM 21447 / JCM 15486 / C1TLV30)</name>
    <name type="common">Desulfovibrio piezophilus</name>
    <dbReference type="NCBI Taxonomy" id="1322246"/>
    <lineage>
        <taxon>Bacteria</taxon>
        <taxon>Pseudomonadati</taxon>
        <taxon>Thermodesulfobacteriota</taxon>
        <taxon>Desulfovibrionia</taxon>
        <taxon>Desulfovibrionales</taxon>
        <taxon>Desulfovibrionaceae</taxon>
    </lineage>
</organism>
<dbReference type="eggNOG" id="COG4656">
    <property type="taxonomic scope" value="Bacteria"/>
</dbReference>
<dbReference type="PROSITE" id="PS00198">
    <property type="entry name" value="4FE4S_FER_1"/>
    <property type="match status" value="1"/>
</dbReference>
<dbReference type="InterPro" id="IPR037225">
    <property type="entry name" value="Nuo51_FMN-bd_sf"/>
</dbReference>
<dbReference type="PANTHER" id="PTHR43034">
    <property type="entry name" value="ION-TRANSLOCATING OXIDOREDUCTASE COMPLEX SUBUNIT C"/>
    <property type="match status" value="1"/>
</dbReference>